<name>A0A0D8L9Y9_MORMO</name>
<evidence type="ECO:0000313" key="1">
    <source>
        <dbReference type="EMBL" id="KJF78647.1"/>
    </source>
</evidence>
<accession>A0A0D8L9Y9</accession>
<dbReference type="EMBL" id="JZSH01000031">
    <property type="protein sequence ID" value="KJF78647.1"/>
    <property type="molecule type" value="Genomic_DNA"/>
</dbReference>
<protein>
    <submittedName>
        <fullName evidence="1">Uncharacterized protein</fullName>
    </submittedName>
</protein>
<evidence type="ECO:0000313" key="2">
    <source>
        <dbReference type="Proteomes" id="UP000032582"/>
    </source>
</evidence>
<proteinExistence type="predicted"/>
<dbReference type="Proteomes" id="UP000032582">
    <property type="component" value="Unassembled WGS sequence"/>
</dbReference>
<dbReference type="AlphaFoldDB" id="A0A0D8L9Y9"/>
<sequence length="93" mass="10799">MYADTLISEADLYYRQLSRDSITRAWGLYHQAQGMLGRIPKERSYRDGSNVLSVNCWIIKQILYRKIPFLNYSQRYIRKISLNSSAAFSGTAV</sequence>
<gene>
    <name evidence="1" type="ORF">UA45_04570</name>
</gene>
<organism evidence="1 2">
    <name type="scientific">Morganella morganii</name>
    <name type="common">Proteus morganii</name>
    <dbReference type="NCBI Taxonomy" id="582"/>
    <lineage>
        <taxon>Bacteria</taxon>
        <taxon>Pseudomonadati</taxon>
        <taxon>Pseudomonadota</taxon>
        <taxon>Gammaproteobacteria</taxon>
        <taxon>Enterobacterales</taxon>
        <taxon>Morganellaceae</taxon>
        <taxon>Morganella</taxon>
    </lineage>
</organism>
<comment type="caution">
    <text evidence="1">The sequence shown here is derived from an EMBL/GenBank/DDBJ whole genome shotgun (WGS) entry which is preliminary data.</text>
</comment>
<dbReference type="PATRIC" id="fig|582.24.peg.1391"/>
<reference evidence="1 2" key="1">
    <citation type="submission" date="2015-02" db="EMBL/GenBank/DDBJ databases">
        <title>Whole genome shotgun sequencing of cultured foodborne pathogen.</title>
        <authorList>
            <person name="Timme R."/>
            <person name="Allard M.W."/>
            <person name="Strain E."/>
            <person name="Evans P.S."/>
            <person name="Brown E."/>
        </authorList>
    </citation>
    <scope>NUCLEOTIDE SEQUENCE [LARGE SCALE GENOMIC DNA]</scope>
    <source>
        <strain evidence="1 2">GCSL-TSO-24</strain>
    </source>
</reference>